<name>A0A839UIG2_9HYPH</name>
<gene>
    <name evidence="1" type="ORF">FHS21_006038</name>
</gene>
<reference evidence="1 2" key="1">
    <citation type="submission" date="2020-08" db="EMBL/GenBank/DDBJ databases">
        <title>Genomic Encyclopedia of Type Strains, Phase III (KMG-III): the genomes of soil and plant-associated and newly described type strains.</title>
        <authorList>
            <person name="Whitman W."/>
        </authorList>
    </citation>
    <scope>NUCLEOTIDE SEQUENCE [LARGE SCALE GENOMIC DNA]</scope>
    <source>
        <strain evidence="1 2">CECT 7015</strain>
    </source>
</reference>
<dbReference type="EMBL" id="JACHXN010000036">
    <property type="protein sequence ID" value="MBB3149584.1"/>
    <property type="molecule type" value="Genomic_DNA"/>
</dbReference>
<sequence length="48" mass="5249">MTENCAIHRSKECEKSLTTLKSARLTGTNQIDESLSCVVRQALITPGN</sequence>
<evidence type="ECO:0000313" key="1">
    <source>
        <dbReference type="EMBL" id="MBB3149584.1"/>
    </source>
</evidence>
<accession>A0A839UIG2</accession>
<evidence type="ECO:0000313" key="2">
    <source>
        <dbReference type="Proteomes" id="UP000554520"/>
    </source>
</evidence>
<organism evidence="1 2">
    <name type="scientific">Phyllobacterium trifolii</name>
    <dbReference type="NCBI Taxonomy" id="300193"/>
    <lineage>
        <taxon>Bacteria</taxon>
        <taxon>Pseudomonadati</taxon>
        <taxon>Pseudomonadota</taxon>
        <taxon>Alphaproteobacteria</taxon>
        <taxon>Hyphomicrobiales</taxon>
        <taxon>Phyllobacteriaceae</taxon>
        <taxon>Phyllobacterium</taxon>
    </lineage>
</organism>
<protein>
    <submittedName>
        <fullName evidence="1">Uncharacterized protein</fullName>
    </submittedName>
</protein>
<proteinExistence type="predicted"/>
<dbReference type="AlphaFoldDB" id="A0A839UIG2"/>
<comment type="caution">
    <text evidence="1">The sequence shown here is derived from an EMBL/GenBank/DDBJ whole genome shotgun (WGS) entry which is preliminary data.</text>
</comment>
<keyword evidence="2" id="KW-1185">Reference proteome</keyword>
<dbReference type="Proteomes" id="UP000554520">
    <property type="component" value="Unassembled WGS sequence"/>
</dbReference>